<proteinExistence type="predicted"/>
<evidence type="ECO:0000313" key="3">
    <source>
        <dbReference type="Proteomes" id="UP000509346"/>
    </source>
</evidence>
<protein>
    <submittedName>
        <fullName evidence="2">Uncharacterized protein</fullName>
    </submittedName>
</protein>
<feature type="transmembrane region" description="Helical" evidence="1">
    <location>
        <begin position="7"/>
        <end position="30"/>
    </location>
</feature>
<evidence type="ECO:0000313" key="2">
    <source>
        <dbReference type="EMBL" id="QLH81263.1"/>
    </source>
</evidence>
<keyword evidence="1" id="KW-1133">Transmembrane helix</keyword>
<dbReference type="RefSeq" id="WP_179921084.1">
    <property type="nucleotide sequence ID" value="NZ_CP058909.1"/>
</dbReference>
<evidence type="ECO:0000256" key="1">
    <source>
        <dbReference type="SAM" id="Phobius"/>
    </source>
</evidence>
<dbReference type="Pfam" id="PF26045">
    <property type="entry name" value="OB_2TM_halo"/>
    <property type="match status" value="1"/>
</dbReference>
<dbReference type="EMBL" id="CP058909">
    <property type="protein sequence ID" value="QLH81263.1"/>
    <property type="molecule type" value="Genomic_DNA"/>
</dbReference>
<dbReference type="InterPro" id="IPR058927">
    <property type="entry name" value="OB_2TM"/>
</dbReference>
<keyword evidence="1" id="KW-0472">Membrane</keyword>
<dbReference type="GeneID" id="56082174"/>
<keyword evidence="3" id="KW-1185">Reference proteome</keyword>
<keyword evidence="1" id="KW-0812">Transmembrane</keyword>
<gene>
    <name evidence="2" type="ORF">HZS54_06255</name>
</gene>
<dbReference type="Proteomes" id="UP000509346">
    <property type="component" value="Chromosome"/>
</dbReference>
<organism evidence="2 3">
    <name type="scientific">Halosimplex pelagicum</name>
    <dbReference type="NCBI Taxonomy" id="869886"/>
    <lineage>
        <taxon>Archaea</taxon>
        <taxon>Methanobacteriati</taxon>
        <taxon>Methanobacteriota</taxon>
        <taxon>Stenosarchaea group</taxon>
        <taxon>Halobacteria</taxon>
        <taxon>Halobacteriales</taxon>
        <taxon>Haloarculaceae</taxon>
        <taxon>Halosimplex</taxon>
    </lineage>
</organism>
<dbReference type="AlphaFoldDB" id="A0A7D5P5G8"/>
<sequence>MQRKRVAYRAVALAVLIGCLGAAMIGFGSLDTHPDKGVPPGNDEVAAAYGDYLGQRVHVYGTVVSVDPLRIRGETVLNGPVELTVDGYEESAQKGDVLSVYGVLRPENTVEATEVVRKPGGSYWRTRLLSAIAGLWVLIRLLRHWRIDLLKLRARPRSFPIAFGTMFDSEEAERDA</sequence>
<name>A0A7D5P5G8_9EURY</name>
<dbReference type="KEGG" id="hpel:HZS54_06255"/>
<accession>A0A7D5P5G8</accession>
<reference evidence="2 3" key="1">
    <citation type="submission" date="2020-07" db="EMBL/GenBank/DDBJ databases">
        <title>Halosimplex litoreum sp. nov. and Halosimplex rubrum sp. nov., isolated from different salt environments.</title>
        <authorList>
            <person name="Cui H."/>
        </authorList>
    </citation>
    <scope>NUCLEOTIDE SEQUENCE [LARGE SCALE GENOMIC DNA]</scope>
    <source>
        <strain evidence="2 3">R2</strain>
    </source>
</reference>
<dbReference type="OrthoDB" id="206389at2157"/>